<dbReference type="InterPro" id="IPR003593">
    <property type="entry name" value="AAA+_ATPase"/>
</dbReference>
<reference evidence="5 6" key="1">
    <citation type="submission" date="2017-04" db="EMBL/GenBank/DDBJ databases">
        <authorList>
            <person name="Afonso C.L."/>
            <person name="Miller P.J."/>
            <person name="Scott M.A."/>
            <person name="Spackman E."/>
            <person name="Goraichik I."/>
            <person name="Dimitrov K.M."/>
            <person name="Suarez D.L."/>
            <person name="Swayne D.E."/>
        </authorList>
    </citation>
    <scope>NUCLEOTIDE SEQUENCE [LARGE SCALE GENOMIC DNA]</scope>
    <source>
        <strain evidence="5 6">DSM 23236</strain>
    </source>
</reference>
<keyword evidence="2" id="KW-0547">Nucleotide-binding</keyword>
<dbReference type="Gene3D" id="3.40.50.300">
    <property type="entry name" value="P-loop containing nucleotide triphosphate hydrolases"/>
    <property type="match status" value="1"/>
</dbReference>
<dbReference type="SMART" id="SM00382">
    <property type="entry name" value="AAA"/>
    <property type="match status" value="1"/>
</dbReference>
<dbReference type="GO" id="GO:0016887">
    <property type="term" value="F:ATP hydrolysis activity"/>
    <property type="evidence" value="ECO:0007669"/>
    <property type="project" value="InterPro"/>
</dbReference>
<feature type="domain" description="ABC transporter" evidence="4">
    <location>
        <begin position="4"/>
        <end position="264"/>
    </location>
</feature>
<dbReference type="EMBL" id="FWXD01000032">
    <property type="protein sequence ID" value="SMC29270.1"/>
    <property type="molecule type" value="Genomic_DNA"/>
</dbReference>
<evidence type="ECO:0000256" key="2">
    <source>
        <dbReference type="ARBA" id="ARBA00022741"/>
    </source>
</evidence>
<dbReference type="SUPFAM" id="SSF52540">
    <property type="entry name" value="P-loop containing nucleoside triphosphate hydrolases"/>
    <property type="match status" value="1"/>
</dbReference>
<evidence type="ECO:0000259" key="4">
    <source>
        <dbReference type="PROSITE" id="PS50893"/>
    </source>
</evidence>
<gene>
    <name evidence="5" type="ORF">SAMN02745857_03729</name>
</gene>
<keyword evidence="1" id="KW-1003">Cell membrane</keyword>
<dbReference type="InterPro" id="IPR003439">
    <property type="entry name" value="ABC_transporter-like_ATP-bd"/>
</dbReference>
<accession>A0A1W1XZ77</accession>
<dbReference type="RefSeq" id="WP_084092667.1">
    <property type="nucleotide sequence ID" value="NZ_FWXD01000032.1"/>
</dbReference>
<dbReference type="Proteomes" id="UP000192761">
    <property type="component" value="Unassembled WGS sequence"/>
</dbReference>
<keyword evidence="3 5" id="KW-0067">ATP-binding</keyword>
<keyword evidence="6" id="KW-1185">Reference proteome</keyword>
<dbReference type="AlphaFoldDB" id="A0A1W1XZ77"/>
<dbReference type="PROSITE" id="PS50893">
    <property type="entry name" value="ABC_TRANSPORTER_2"/>
    <property type="match status" value="1"/>
</dbReference>
<evidence type="ECO:0000313" key="5">
    <source>
        <dbReference type="EMBL" id="SMC29270.1"/>
    </source>
</evidence>
<keyword evidence="1" id="KW-0472">Membrane</keyword>
<evidence type="ECO:0000256" key="3">
    <source>
        <dbReference type="ARBA" id="ARBA00022840"/>
    </source>
</evidence>
<dbReference type="STRING" id="1121001.SAMN02745857_03729"/>
<dbReference type="PROSITE" id="PS00211">
    <property type="entry name" value="ABC_TRANSPORTER_1"/>
    <property type="match status" value="1"/>
</dbReference>
<proteinExistence type="predicted"/>
<dbReference type="InterPro" id="IPR027417">
    <property type="entry name" value="P-loop_NTPase"/>
</dbReference>
<dbReference type="PANTHER" id="PTHR43869">
    <property type="entry name" value="GLYCINE BETAINE/PROLINE BETAINE TRANSPORT SYSTEM ATP-BINDING PROTEIN PROV"/>
    <property type="match status" value="1"/>
</dbReference>
<dbReference type="OrthoDB" id="9802264at2"/>
<name>A0A1W1XZ77_9NEIS</name>
<dbReference type="GO" id="GO:0005524">
    <property type="term" value="F:ATP binding"/>
    <property type="evidence" value="ECO:0007669"/>
    <property type="project" value="UniProtKB-KW"/>
</dbReference>
<dbReference type="PANTHER" id="PTHR43869:SF1">
    <property type="entry name" value="GLYCINE BETAINE_PROLINE BETAINE TRANSPORT SYSTEM ATP-BINDING PROTEIN PROV"/>
    <property type="match status" value="1"/>
</dbReference>
<dbReference type="Pfam" id="PF00005">
    <property type="entry name" value="ABC_tran"/>
    <property type="match status" value="1"/>
</dbReference>
<dbReference type="InterPro" id="IPR017871">
    <property type="entry name" value="ABC_transporter-like_CS"/>
</dbReference>
<dbReference type="InterPro" id="IPR051921">
    <property type="entry name" value="ABC_osmolyte_uptake_ATP-bind"/>
</dbReference>
<organism evidence="5 6">
    <name type="scientific">Andreprevotia lacus DSM 23236</name>
    <dbReference type="NCBI Taxonomy" id="1121001"/>
    <lineage>
        <taxon>Bacteria</taxon>
        <taxon>Pseudomonadati</taxon>
        <taxon>Pseudomonadota</taxon>
        <taxon>Betaproteobacteria</taxon>
        <taxon>Neisseriales</taxon>
        <taxon>Chitinibacteraceae</taxon>
        <taxon>Andreprevotia</taxon>
    </lineage>
</organism>
<evidence type="ECO:0000256" key="1">
    <source>
        <dbReference type="ARBA" id="ARBA00022475"/>
    </source>
</evidence>
<evidence type="ECO:0000313" key="6">
    <source>
        <dbReference type="Proteomes" id="UP000192761"/>
    </source>
</evidence>
<protein>
    <submittedName>
        <fullName evidence="5">Glycine betaine/proline transport system ATP-binding protein</fullName>
    </submittedName>
</protein>
<sequence length="268" mass="29469">MSHIEARNVYKVYGGNEAAALRLLQQGADKASVQRDTGAQVGLIDISLAIAPAQTQVVMGLSGSGKSTLVRHFNRLIDPSAGQVLINGRDILQLDAAGLRQLRRRTVSMVFQGFGLLPHRNVLDNVAYGLLTRGECKADAHAQARHWLERVGLAGDAQRYPHALSGGMRQRVGLARALAMDSDILLMDEPFSALDPLIRRDMQQLLLALQGELQKTIVFITHDVDEAFRLGHRIALLRDGRLVQQGTPEELRTRPADEYVARFVAVQS</sequence>